<name>A0ABY1RWD3_9GAMM</name>
<evidence type="ECO:0000313" key="3">
    <source>
        <dbReference type="Proteomes" id="UP001159257"/>
    </source>
</evidence>
<comment type="caution">
    <text evidence="2">The sequence shown here is derived from an EMBL/GenBank/DDBJ whole genome shotgun (WGS) entry which is preliminary data.</text>
</comment>
<protein>
    <recommendedName>
        <fullName evidence="4">Lipoprotein</fullName>
    </recommendedName>
</protein>
<dbReference type="EMBL" id="FXWV01000001">
    <property type="protein sequence ID" value="SMR69633.1"/>
    <property type="molecule type" value="Genomic_DNA"/>
</dbReference>
<sequence length="328" mass="36588">MRFKWVSLFCVTLFALMAGCTPQSVKPGQTDQLVRGTLSKEGEGYRFSACGMSEVLDAELASDLLKREHLAQSVGEGWPVYVEALGNIGKGSVVLVQPLVVGGSLSACEYNLPGIELRAVAEDGSVVVDLREQHLRVQYPGRMLLLSFDRPEVNRMALERRWQQTLPAGGGRKEHEFSLKVVPEPCRGASGAWYALGMNAKVNGVQYRGCARLGDLGHWPLRIRYATADSITTRRLSVSFERDGRFRLVEDYLNEQPVIEYSGRWQRLSSERVRLFPDDQQLAPITFQIGTGGHLRLQGFHPAYGRSLELNPAGPVLRVSSGELDWWR</sequence>
<keyword evidence="1" id="KW-0732">Signal</keyword>
<keyword evidence="3" id="KW-1185">Reference proteome</keyword>
<feature type="signal peptide" evidence="1">
    <location>
        <begin position="1"/>
        <end position="25"/>
    </location>
</feature>
<evidence type="ECO:0000256" key="1">
    <source>
        <dbReference type="SAM" id="SignalP"/>
    </source>
</evidence>
<proteinExistence type="predicted"/>
<feature type="chain" id="PRO_5045503068" description="Lipoprotein" evidence="1">
    <location>
        <begin position="26"/>
        <end position="328"/>
    </location>
</feature>
<evidence type="ECO:0008006" key="4">
    <source>
        <dbReference type="Google" id="ProtNLM"/>
    </source>
</evidence>
<dbReference type="PROSITE" id="PS51257">
    <property type="entry name" value="PROKAR_LIPOPROTEIN"/>
    <property type="match status" value="1"/>
</dbReference>
<dbReference type="Proteomes" id="UP001159257">
    <property type="component" value="Unassembled WGS sequence"/>
</dbReference>
<gene>
    <name evidence="2" type="ORF">SAMN04487964_101315</name>
</gene>
<organism evidence="2 3">
    <name type="scientific">Marinobacterium sediminicola</name>
    <dbReference type="NCBI Taxonomy" id="518898"/>
    <lineage>
        <taxon>Bacteria</taxon>
        <taxon>Pseudomonadati</taxon>
        <taxon>Pseudomonadota</taxon>
        <taxon>Gammaproteobacteria</taxon>
        <taxon>Oceanospirillales</taxon>
        <taxon>Oceanospirillaceae</taxon>
        <taxon>Marinobacterium</taxon>
    </lineage>
</organism>
<reference evidence="2 3" key="1">
    <citation type="submission" date="2017-05" db="EMBL/GenBank/DDBJ databases">
        <authorList>
            <person name="Varghese N."/>
            <person name="Submissions S."/>
        </authorList>
    </citation>
    <scope>NUCLEOTIDE SEQUENCE [LARGE SCALE GENOMIC DNA]</scope>
    <source>
        <strain evidence="2 3">CGMCC 1.7287</strain>
    </source>
</reference>
<accession>A0ABY1RWD3</accession>
<evidence type="ECO:0000313" key="2">
    <source>
        <dbReference type="EMBL" id="SMR69633.1"/>
    </source>
</evidence>